<proteinExistence type="inferred from homology"/>
<evidence type="ECO:0000256" key="2">
    <source>
        <dbReference type="SAM" id="Phobius"/>
    </source>
</evidence>
<dbReference type="EMBL" id="CH474087">
    <property type="protein sequence ID" value="EDL84445.1"/>
    <property type="molecule type" value="Genomic_DNA"/>
</dbReference>
<dbReference type="PANTHER" id="PTHR21859">
    <property type="entry name" value="ACROSOME-SPECIFIC PROTEIN"/>
    <property type="match status" value="1"/>
</dbReference>
<evidence type="ECO:0000313" key="4">
    <source>
        <dbReference type="Proteomes" id="UP000234681"/>
    </source>
</evidence>
<keyword evidence="2" id="KW-0472">Membrane</keyword>
<feature type="transmembrane region" description="Helical" evidence="2">
    <location>
        <begin position="20"/>
        <end position="41"/>
    </location>
</feature>
<dbReference type="PANTHER" id="PTHR21859:SF55">
    <property type="entry name" value="SPERMATOGENESIS-ASSOCIATED PROTEIN 31A1-RELATED"/>
    <property type="match status" value="1"/>
</dbReference>
<evidence type="ECO:0000256" key="1">
    <source>
        <dbReference type="ARBA" id="ARBA00035009"/>
    </source>
</evidence>
<name>A6KQF1_RAT</name>
<dbReference type="AlphaFoldDB" id="A6KQF1"/>
<accession>A6KQF1</accession>
<sequence>MENLPSLLESIYTTWLSLSSTIWAMDMILAFVCGLGLYLLLLPFLESHLSSSPSDINFTRKPQIQMTWQSQYMKKFRNHCRNDAKAWEECLKKLKEKEKDELFLEEMSPGHHLNSLGNMFNSASAKQDSTTLSPFWN</sequence>
<gene>
    <name evidence="3" type="primary">LOC353306</name>
    <name evidence="3" type="ORF">rCG_47079</name>
</gene>
<keyword evidence="2" id="KW-1133">Transmembrane helix</keyword>
<keyword evidence="2" id="KW-0812">Transmembrane</keyword>
<evidence type="ECO:0000313" key="3">
    <source>
        <dbReference type="EMBL" id="EDL84445.1"/>
    </source>
</evidence>
<organism evidence="3 4">
    <name type="scientific">Rattus norvegicus</name>
    <name type="common">Rat</name>
    <dbReference type="NCBI Taxonomy" id="10116"/>
    <lineage>
        <taxon>Eukaryota</taxon>
        <taxon>Metazoa</taxon>
        <taxon>Chordata</taxon>
        <taxon>Craniata</taxon>
        <taxon>Vertebrata</taxon>
        <taxon>Euteleostomi</taxon>
        <taxon>Mammalia</taxon>
        <taxon>Eutheria</taxon>
        <taxon>Euarchontoglires</taxon>
        <taxon>Glires</taxon>
        <taxon>Rodentia</taxon>
        <taxon>Myomorpha</taxon>
        <taxon>Muroidea</taxon>
        <taxon>Muridae</taxon>
        <taxon>Murinae</taxon>
        <taxon>Rattus</taxon>
    </lineage>
</organism>
<reference evidence="4" key="1">
    <citation type="submission" date="2005-09" db="EMBL/GenBank/DDBJ databases">
        <authorList>
            <person name="Mural R.J."/>
            <person name="Li P.W."/>
            <person name="Adams M.D."/>
            <person name="Amanatides P.G."/>
            <person name="Baden-Tillson H."/>
            <person name="Barnstead M."/>
            <person name="Chin S.H."/>
            <person name="Dew I."/>
            <person name="Evans C.A."/>
            <person name="Ferriera S."/>
            <person name="Flanigan M."/>
            <person name="Fosler C."/>
            <person name="Glodek A."/>
            <person name="Gu Z."/>
            <person name="Holt R.A."/>
            <person name="Jennings D."/>
            <person name="Kraft C.L."/>
            <person name="Lu F."/>
            <person name="Nguyen T."/>
            <person name="Nusskern D.R."/>
            <person name="Pfannkoch C.M."/>
            <person name="Sitter C."/>
            <person name="Sutton G.G."/>
            <person name="Venter J.C."/>
            <person name="Wang Z."/>
            <person name="Woodage T."/>
            <person name="Zheng X.H."/>
            <person name="Zhong F."/>
        </authorList>
    </citation>
    <scope>NUCLEOTIDE SEQUENCE [LARGE SCALE GENOMIC DNA]</scope>
    <source>
        <strain>BN</strain>
        <strain evidence="4">Sprague-Dawley</strain>
    </source>
</reference>
<comment type="similarity">
    <text evidence="1">Belongs to the SPATA31 family.</text>
</comment>
<feature type="non-terminal residue" evidence="3">
    <location>
        <position position="137"/>
    </location>
</feature>
<protein>
    <submittedName>
        <fullName evidence="3">Vitamin A-deficient testicular protein 11-like</fullName>
    </submittedName>
</protein>
<dbReference type="Proteomes" id="UP000234681">
    <property type="component" value="Chromosome 17"/>
</dbReference>